<dbReference type="AlphaFoldDB" id="A0A953LAJ3"/>
<keyword evidence="11 12" id="KW-0511">Multifunctional enzyme</keyword>
<comment type="catalytic activity">
    <reaction evidence="12">
        <text>(6R)-5,10-methenyltetrahydrofolate + H2O = (6R)-10-formyltetrahydrofolate + H(+)</text>
        <dbReference type="Rhea" id="RHEA:23700"/>
        <dbReference type="ChEBI" id="CHEBI:15377"/>
        <dbReference type="ChEBI" id="CHEBI:15378"/>
        <dbReference type="ChEBI" id="CHEBI:57455"/>
        <dbReference type="ChEBI" id="CHEBI:195366"/>
        <dbReference type="EC" id="3.5.4.9"/>
    </reaction>
</comment>
<comment type="similarity">
    <text evidence="12">Belongs to the tetrahydrofolate dehydrogenase/cyclohydrolase family.</text>
</comment>
<dbReference type="HAMAP" id="MF_01576">
    <property type="entry name" value="THF_DHG_CYH"/>
    <property type="match status" value="1"/>
</dbReference>
<evidence type="ECO:0000256" key="6">
    <source>
        <dbReference type="ARBA" id="ARBA00022801"/>
    </source>
</evidence>
<evidence type="ECO:0000259" key="14">
    <source>
        <dbReference type="Pfam" id="PF02882"/>
    </source>
</evidence>
<feature type="domain" description="Tetrahydrofolate dehydrogenase/cyclohydrolase NAD(P)-binding" evidence="14">
    <location>
        <begin position="138"/>
        <end position="288"/>
    </location>
</feature>
<dbReference type="GO" id="GO:0035999">
    <property type="term" value="P:tetrahydrofolate interconversion"/>
    <property type="evidence" value="ECO:0007669"/>
    <property type="project" value="UniProtKB-UniRule"/>
</dbReference>
<dbReference type="PRINTS" id="PR00085">
    <property type="entry name" value="THFDHDRGNASE"/>
</dbReference>
<evidence type="ECO:0000256" key="1">
    <source>
        <dbReference type="ARBA" id="ARBA00004777"/>
    </source>
</evidence>
<dbReference type="SUPFAM" id="SSF53223">
    <property type="entry name" value="Aminoacid dehydrogenase-like, N-terminal domain"/>
    <property type="match status" value="1"/>
</dbReference>
<dbReference type="Pfam" id="PF02882">
    <property type="entry name" value="THF_DHG_CYH_C"/>
    <property type="match status" value="1"/>
</dbReference>
<feature type="domain" description="Tetrahydrofolate dehydrogenase/cyclohydrolase catalytic" evidence="13">
    <location>
        <begin position="4"/>
        <end position="119"/>
    </location>
</feature>
<proteinExistence type="inferred from homology"/>
<dbReference type="RefSeq" id="WP_222581556.1">
    <property type="nucleotide sequence ID" value="NZ_JAHVHU010000021.1"/>
</dbReference>
<dbReference type="EC" id="1.5.1.5" evidence="12"/>
<keyword evidence="5 12" id="KW-0658">Purine biosynthesis</keyword>
<evidence type="ECO:0000256" key="5">
    <source>
        <dbReference type="ARBA" id="ARBA00022755"/>
    </source>
</evidence>
<dbReference type="InterPro" id="IPR020867">
    <property type="entry name" value="THF_DH/CycHdrlase_CS"/>
</dbReference>
<sequence length="295" mass="32027">MKIIDGRSLAKEIKSELKRETQKFIKQGGKTPHLAAVLVGDDGASQAYVRNKIKSCERVGFESTLIKKKSTIQEDELLEIVDGLNKNEDIDGFIVQLPLPDHIDESKVTLAIDPVKDVDGFHPMNLGRMVIGLPCYIPATPLGMITMMERYNIKTEGKNVVVLGRSNIVGTPISILLSQKTKWGNATVTLCHSRTKDLVSEVQRADIIIAAIGIPRFVTSDMVKEGAVVIDVGINRIDAPDTKKGYKLVGDVDFDEVAAKASYITPVPGGVGQMTVTSLLMNTLKAARGEIYPGG</sequence>
<dbReference type="InterPro" id="IPR036291">
    <property type="entry name" value="NAD(P)-bd_dom_sf"/>
</dbReference>
<dbReference type="GO" id="GO:0006164">
    <property type="term" value="P:purine nucleotide biosynthetic process"/>
    <property type="evidence" value="ECO:0007669"/>
    <property type="project" value="UniProtKB-KW"/>
</dbReference>
<dbReference type="GO" id="GO:0009086">
    <property type="term" value="P:methionine biosynthetic process"/>
    <property type="evidence" value="ECO:0007669"/>
    <property type="project" value="UniProtKB-KW"/>
</dbReference>
<evidence type="ECO:0000313" key="15">
    <source>
        <dbReference type="EMBL" id="MBY5960015.1"/>
    </source>
</evidence>
<protein>
    <recommendedName>
        <fullName evidence="12">Bifunctional protein FolD</fullName>
    </recommendedName>
    <domain>
        <recommendedName>
            <fullName evidence="12">Methylenetetrahydrofolate dehydrogenase</fullName>
            <ecNumber evidence="12">1.5.1.5</ecNumber>
        </recommendedName>
    </domain>
    <domain>
        <recommendedName>
            <fullName evidence="12">Methenyltetrahydrofolate cyclohydrolase</fullName>
            <ecNumber evidence="12">3.5.4.9</ecNumber>
        </recommendedName>
    </domain>
</protein>
<comment type="catalytic activity">
    <reaction evidence="12">
        <text>(6R)-5,10-methylene-5,6,7,8-tetrahydrofolate + NADP(+) = (6R)-5,10-methenyltetrahydrofolate + NADPH</text>
        <dbReference type="Rhea" id="RHEA:22812"/>
        <dbReference type="ChEBI" id="CHEBI:15636"/>
        <dbReference type="ChEBI" id="CHEBI:57455"/>
        <dbReference type="ChEBI" id="CHEBI:57783"/>
        <dbReference type="ChEBI" id="CHEBI:58349"/>
        <dbReference type="EC" id="1.5.1.5"/>
    </reaction>
</comment>
<dbReference type="EMBL" id="JAHVHU010000021">
    <property type="protein sequence ID" value="MBY5960015.1"/>
    <property type="molecule type" value="Genomic_DNA"/>
</dbReference>
<evidence type="ECO:0000256" key="9">
    <source>
        <dbReference type="ARBA" id="ARBA00023102"/>
    </source>
</evidence>
<dbReference type="PANTHER" id="PTHR48099">
    <property type="entry name" value="C-1-TETRAHYDROFOLATE SYNTHASE, CYTOPLASMIC-RELATED"/>
    <property type="match status" value="1"/>
</dbReference>
<keyword evidence="7 12" id="KW-0521">NADP</keyword>
<keyword evidence="10 12" id="KW-0486">Methionine biosynthesis</keyword>
<organism evidence="15 16">
    <name type="scientific">Membranihabitans marinus</name>
    <dbReference type="NCBI Taxonomy" id="1227546"/>
    <lineage>
        <taxon>Bacteria</taxon>
        <taxon>Pseudomonadati</taxon>
        <taxon>Bacteroidota</taxon>
        <taxon>Saprospiria</taxon>
        <taxon>Saprospirales</taxon>
        <taxon>Saprospiraceae</taxon>
        <taxon>Membranihabitans</taxon>
    </lineage>
</organism>
<keyword evidence="4 12" id="KW-0028">Amino-acid biosynthesis</keyword>
<evidence type="ECO:0000256" key="2">
    <source>
        <dbReference type="ARBA" id="ARBA00011738"/>
    </source>
</evidence>
<keyword evidence="8 12" id="KW-0560">Oxidoreductase</keyword>
<dbReference type="CDD" id="cd01080">
    <property type="entry name" value="NAD_bind_m-THF_DH_Cyclohyd"/>
    <property type="match status" value="1"/>
</dbReference>
<dbReference type="InterPro" id="IPR046346">
    <property type="entry name" value="Aminoacid_DH-like_N_sf"/>
</dbReference>
<dbReference type="InterPro" id="IPR020631">
    <property type="entry name" value="THF_DH/CycHdrlase_NAD-bd_dom"/>
</dbReference>
<evidence type="ECO:0000256" key="8">
    <source>
        <dbReference type="ARBA" id="ARBA00023002"/>
    </source>
</evidence>
<dbReference type="InterPro" id="IPR000672">
    <property type="entry name" value="THF_DH/CycHdrlase"/>
</dbReference>
<comment type="caution">
    <text evidence="12">Lacks conserved residue(s) required for the propagation of feature annotation.</text>
</comment>
<dbReference type="PANTHER" id="PTHR48099:SF5">
    <property type="entry name" value="C-1-TETRAHYDROFOLATE SYNTHASE, CYTOPLASMIC"/>
    <property type="match status" value="1"/>
</dbReference>
<dbReference type="EC" id="3.5.4.9" evidence="12"/>
<evidence type="ECO:0000313" key="16">
    <source>
        <dbReference type="Proteomes" id="UP000753961"/>
    </source>
</evidence>
<dbReference type="Pfam" id="PF00763">
    <property type="entry name" value="THF_DHG_CYH"/>
    <property type="match status" value="1"/>
</dbReference>
<keyword evidence="3 12" id="KW-0554">One-carbon metabolism</keyword>
<name>A0A953LAJ3_9BACT</name>
<dbReference type="GO" id="GO:0004488">
    <property type="term" value="F:methylenetetrahydrofolate dehydrogenase (NADP+) activity"/>
    <property type="evidence" value="ECO:0007669"/>
    <property type="project" value="UniProtKB-UniRule"/>
</dbReference>
<dbReference type="FunFam" id="3.40.50.720:FF:000189">
    <property type="entry name" value="Bifunctional protein FolD"/>
    <property type="match status" value="1"/>
</dbReference>
<evidence type="ECO:0000256" key="4">
    <source>
        <dbReference type="ARBA" id="ARBA00022605"/>
    </source>
</evidence>
<evidence type="ECO:0000256" key="10">
    <source>
        <dbReference type="ARBA" id="ARBA00023167"/>
    </source>
</evidence>
<dbReference type="Gene3D" id="3.40.50.720">
    <property type="entry name" value="NAD(P)-binding Rossmann-like Domain"/>
    <property type="match status" value="1"/>
</dbReference>
<gene>
    <name evidence="12" type="primary">folD</name>
    <name evidence="15" type="ORF">KUV50_17825</name>
</gene>
<keyword evidence="9 12" id="KW-0368">Histidine biosynthesis</keyword>
<keyword evidence="16" id="KW-1185">Reference proteome</keyword>
<feature type="binding site" evidence="12">
    <location>
        <begin position="164"/>
        <end position="166"/>
    </location>
    <ligand>
        <name>NADP(+)</name>
        <dbReference type="ChEBI" id="CHEBI:58349"/>
    </ligand>
</feature>
<evidence type="ECO:0000256" key="12">
    <source>
        <dbReference type="HAMAP-Rule" id="MF_01576"/>
    </source>
</evidence>
<accession>A0A953LAJ3</accession>
<evidence type="ECO:0000256" key="7">
    <source>
        <dbReference type="ARBA" id="ARBA00022857"/>
    </source>
</evidence>
<dbReference type="Gene3D" id="3.40.50.10860">
    <property type="entry name" value="Leucine Dehydrogenase, chain A, domain 1"/>
    <property type="match status" value="1"/>
</dbReference>
<dbReference type="GO" id="GO:0005829">
    <property type="term" value="C:cytosol"/>
    <property type="evidence" value="ECO:0007669"/>
    <property type="project" value="TreeGrafter"/>
</dbReference>
<dbReference type="InterPro" id="IPR020630">
    <property type="entry name" value="THF_DH/CycHdrlase_cat_dom"/>
</dbReference>
<evidence type="ECO:0000259" key="13">
    <source>
        <dbReference type="Pfam" id="PF00763"/>
    </source>
</evidence>
<dbReference type="GO" id="GO:0000105">
    <property type="term" value="P:L-histidine biosynthetic process"/>
    <property type="evidence" value="ECO:0007669"/>
    <property type="project" value="UniProtKB-KW"/>
</dbReference>
<dbReference type="PROSITE" id="PS00766">
    <property type="entry name" value="THF_DHG_CYH_1"/>
    <property type="match status" value="1"/>
</dbReference>
<comment type="pathway">
    <text evidence="1 12">One-carbon metabolism; tetrahydrofolate interconversion.</text>
</comment>
<comment type="function">
    <text evidence="12">Catalyzes the oxidation of 5,10-methylenetetrahydrofolate to 5,10-methenyltetrahydrofolate and then the hydrolysis of 5,10-methenyltetrahydrofolate to 10-formyltetrahydrofolate.</text>
</comment>
<feature type="binding site" evidence="12">
    <location>
        <position position="234"/>
    </location>
    <ligand>
        <name>NADP(+)</name>
        <dbReference type="ChEBI" id="CHEBI:58349"/>
    </ligand>
</feature>
<dbReference type="SUPFAM" id="SSF51735">
    <property type="entry name" value="NAD(P)-binding Rossmann-fold domains"/>
    <property type="match status" value="1"/>
</dbReference>
<comment type="subunit">
    <text evidence="2 12">Homodimer.</text>
</comment>
<keyword evidence="6 12" id="KW-0378">Hydrolase</keyword>
<comment type="caution">
    <text evidence="15">The sequence shown here is derived from an EMBL/GenBank/DDBJ whole genome shotgun (WGS) entry which is preliminary data.</text>
</comment>
<evidence type="ECO:0000256" key="3">
    <source>
        <dbReference type="ARBA" id="ARBA00022563"/>
    </source>
</evidence>
<dbReference type="FunFam" id="3.40.50.10860:FF:000005">
    <property type="entry name" value="C-1-tetrahydrofolate synthase, cytoplasmic, putative"/>
    <property type="match status" value="1"/>
</dbReference>
<reference evidence="15" key="1">
    <citation type="submission" date="2021-06" db="EMBL/GenBank/DDBJ databases">
        <title>44 bacteria genomes isolated from Dapeng, Shenzhen.</title>
        <authorList>
            <person name="Zheng W."/>
            <person name="Yu S."/>
            <person name="Huang Y."/>
        </authorList>
    </citation>
    <scope>NUCLEOTIDE SEQUENCE</scope>
    <source>
        <strain evidence="15">DP5N28-2</strain>
    </source>
</reference>
<evidence type="ECO:0000256" key="11">
    <source>
        <dbReference type="ARBA" id="ARBA00023268"/>
    </source>
</evidence>
<dbReference type="GO" id="GO:0004477">
    <property type="term" value="F:methenyltetrahydrofolate cyclohydrolase activity"/>
    <property type="evidence" value="ECO:0007669"/>
    <property type="project" value="UniProtKB-UniRule"/>
</dbReference>
<dbReference type="Proteomes" id="UP000753961">
    <property type="component" value="Unassembled WGS sequence"/>
</dbReference>